<evidence type="ECO:0000256" key="2">
    <source>
        <dbReference type="ARBA" id="ARBA00008791"/>
    </source>
</evidence>
<keyword evidence="7" id="KW-1185">Reference proteome</keyword>
<dbReference type="InterPro" id="IPR006015">
    <property type="entry name" value="Universal_stress_UspA"/>
</dbReference>
<dbReference type="NCBIfam" id="NF008380">
    <property type="entry name" value="PRK11175.1"/>
    <property type="match status" value="1"/>
</dbReference>
<evidence type="ECO:0000313" key="7">
    <source>
        <dbReference type="Proteomes" id="UP001157439"/>
    </source>
</evidence>
<evidence type="ECO:0000313" key="6">
    <source>
        <dbReference type="EMBL" id="GLS84571.1"/>
    </source>
</evidence>
<feature type="domain" description="UspA" evidence="5">
    <location>
        <begin position="4"/>
        <end position="143"/>
    </location>
</feature>
<dbReference type="EMBL" id="BSPO01000003">
    <property type="protein sequence ID" value="GLS84571.1"/>
    <property type="molecule type" value="Genomic_DNA"/>
</dbReference>
<evidence type="ECO:0000256" key="4">
    <source>
        <dbReference type="ARBA" id="ARBA00037131"/>
    </source>
</evidence>
<organism evidence="6 7">
    <name type="scientific">Paraferrimonas haliotis</name>
    <dbReference type="NCBI Taxonomy" id="2013866"/>
    <lineage>
        <taxon>Bacteria</taxon>
        <taxon>Pseudomonadati</taxon>
        <taxon>Pseudomonadota</taxon>
        <taxon>Gammaproteobacteria</taxon>
        <taxon>Alteromonadales</taxon>
        <taxon>Ferrimonadaceae</taxon>
        <taxon>Paraferrimonas</taxon>
    </lineage>
</organism>
<dbReference type="AlphaFoldDB" id="A0AA37TUQ2"/>
<dbReference type="RefSeq" id="WP_095499041.1">
    <property type="nucleotide sequence ID" value="NZ_BSPO01000003.1"/>
</dbReference>
<comment type="function">
    <text evidence="4">Required for resistance to DNA-damaging agents.</text>
</comment>
<evidence type="ECO:0000256" key="1">
    <source>
        <dbReference type="ARBA" id="ARBA00004496"/>
    </source>
</evidence>
<reference evidence="6 7" key="1">
    <citation type="journal article" date="2014" name="Int. J. Syst. Evol. Microbiol.">
        <title>Complete genome sequence of Corynebacterium casei LMG S-19264T (=DSM 44701T), isolated from a smear-ripened cheese.</title>
        <authorList>
            <consortium name="US DOE Joint Genome Institute (JGI-PGF)"/>
            <person name="Walter F."/>
            <person name="Albersmeier A."/>
            <person name="Kalinowski J."/>
            <person name="Ruckert C."/>
        </authorList>
    </citation>
    <scope>NUCLEOTIDE SEQUENCE [LARGE SCALE GENOMIC DNA]</scope>
    <source>
        <strain evidence="6 7">NBRC 112785</strain>
    </source>
</reference>
<dbReference type="Pfam" id="PF00582">
    <property type="entry name" value="Usp"/>
    <property type="match status" value="2"/>
</dbReference>
<evidence type="ECO:0000256" key="3">
    <source>
        <dbReference type="ARBA" id="ARBA00022490"/>
    </source>
</evidence>
<evidence type="ECO:0000259" key="5">
    <source>
        <dbReference type="Pfam" id="PF00582"/>
    </source>
</evidence>
<sequence length="307" mass="33940">MKDYKKLLVVIDPTKESQPALGRALELSAKTGAQITAFLTIYDFSYDMTSMLSGEEREAMRDGVVADRKQWLQELIAPVASNVEVKVIWHNRPFESIINEVMANGFDMIIKATHEHDMLKSIVFTPTDWHLLRKAPVPVLLVKEHEWPVNGKVVCAINVSDENEANHKLNRTIITTAKKLAKEIDAQVHLVNGFPSTPVNIVIELPDFDAAAYNASIHSQHQSRVHDLAQEFDIDPSCCHIEEGLAEEVIPAVAKRLDAELVILGTAGRTGISAALIGNTAEHVIDSLDCDLLAIKPEGYVSPLVQE</sequence>
<dbReference type="Proteomes" id="UP001157439">
    <property type="component" value="Unassembled WGS sequence"/>
</dbReference>
<dbReference type="PANTHER" id="PTHR47892:SF1">
    <property type="entry name" value="UNIVERSAL STRESS PROTEIN E"/>
    <property type="match status" value="1"/>
</dbReference>
<gene>
    <name evidence="6" type="primary">uspE</name>
    <name evidence="6" type="ORF">GCM10007894_25480</name>
</gene>
<protein>
    <submittedName>
        <fullName evidence="6">Universal stress protein E</fullName>
    </submittedName>
</protein>
<dbReference type="Gene3D" id="3.40.50.12370">
    <property type="match status" value="1"/>
</dbReference>
<dbReference type="InterPro" id="IPR006016">
    <property type="entry name" value="UspA"/>
</dbReference>
<comment type="caution">
    <text evidence="6">The sequence shown here is derived from an EMBL/GenBank/DDBJ whole genome shotgun (WGS) entry which is preliminary data.</text>
</comment>
<proteinExistence type="inferred from homology"/>
<comment type="subcellular location">
    <subcellularLocation>
        <location evidence="1">Cytoplasm</location>
    </subcellularLocation>
</comment>
<accession>A0AA37TUQ2</accession>
<comment type="similarity">
    <text evidence="2">Belongs to the universal stress protein A family.</text>
</comment>
<dbReference type="CDD" id="cd23660">
    <property type="entry name" value="USP-E_repeat2"/>
    <property type="match status" value="1"/>
</dbReference>
<dbReference type="PANTHER" id="PTHR47892">
    <property type="entry name" value="UNIVERSAL STRESS PROTEIN E"/>
    <property type="match status" value="1"/>
</dbReference>
<name>A0AA37TUQ2_9GAMM</name>
<keyword evidence="3" id="KW-0963">Cytoplasm</keyword>
<dbReference type="SUPFAM" id="SSF52402">
    <property type="entry name" value="Adenine nucleotide alpha hydrolases-like"/>
    <property type="match status" value="2"/>
</dbReference>
<dbReference type="PRINTS" id="PR01438">
    <property type="entry name" value="UNVRSLSTRESS"/>
</dbReference>
<dbReference type="GO" id="GO:0005737">
    <property type="term" value="C:cytoplasm"/>
    <property type="evidence" value="ECO:0007669"/>
    <property type="project" value="UniProtKB-SubCell"/>
</dbReference>
<feature type="domain" description="UspA" evidence="5">
    <location>
        <begin position="174"/>
        <end position="296"/>
    </location>
</feature>